<dbReference type="InterPro" id="IPR044846">
    <property type="entry name" value="GH10"/>
</dbReference>
<evidence type="ECO:0000256" key="6">
    <source>
        <dbReference type="ARBA" id="ARBA00023277"/>
    </source>
</evidence>
<reference evidence="11" key="1">
    <citation type="submission" date="2022-12" db="EMBL/GenBank/DDBJ databases">
        <authorList>
            <person name="Bing R.G."/>
            <person name="Willard D.J."/>
            <person name="Manesh M.J.H."/>
            <person name="Laemthong T."/>
            <person name="Crosby J.R."/>
            <person name="Kelly R.M."/>
        </authorList>
    </citation>
    <scope>NUCLEOTIDE SEQUENCE</scope>
    <source>
        <strain evidence="11">DSM 8990</strain>
    </source>
</reference>
<evidence type="ECO:0000256" key="3">
    <source>
        <dbReference type="ARBA" id="ARBA00022651"/>
    </source>
</evidence>
<evidence type="ECO:0000259" key="10">
    <source>
        <dbReference type="PROSITE" id="PS51760"/>
    </source>
</evidence>
<dbReference type="Pfam" id="PF00331">
    <property type="entry name" value="Glyco_hydro_10"/>
    <property type="match status" value="1"/>
</dbReference>
<keyword evidence="12" id="KW-1185">Reference proteome</keyword>
<protein>
    <recommendedName>
        <fullName evidence="9">Beta-xylanase</fullName>
        <ecNumber evidence="9">3.2.1.8</ecNumber>
    </recommendedName>
</protein>
<dbReference type="PANTHER" id="PTHR31490">
    <property type="entry name" value="GLYCOSYL HYDROLASE"/>
    <property type="match status" value="1"/>
</dbReference>
<keyword evidence="3" id="KW-0858">Xylan degradation</keyword>
<evidence type="ECO:0000256" key="7">
    <source>
        <dbReference type="ARBA" id="ARBA00023295"/>
    </source>
</evidence>
<keyword evidence="6 9" id="KW-0119">Carbohydrate metabolism</keyword>
<dbReference type="InterPro" id="IPR001000">
    <property type="entry name" value="GH10_dom"/>
</dbReference>
<dbReference type="EC" id="3.2.1.8" evidence="9"/>
<dbReference type="PROSITE" id="PS51760">
    <property type="entry name" value="GH10_2"/>
    <property type="match status" value="1"/>
</dbReference>
<evidence type="ECO:0000256" key="4">
    <source>
        <dbReference type="ARBA" id="ARBA00022729"/>
    </source>
</evidence>
<sequence length="408" mass="47099">MDKYQHRKGKAAVKIKTPDGQPLKNAKVEVKQTKHRFLFGCADFSVVPFVNNEFSDELREIVQMSFEKFVDLFNFATLPFYWGRFEPVRGKPDTQRLKNAAQWLKERGFVLKGHPLCWHTVTAPWLLELTNEQILDAQLGRIKREVSDFAGLIDMWDVINEVVIMPNFNKYDNGITRICRQYGRIGLVKMTFEAAKEANPKSILLINDYVVSDAYEILIEALLYAGVRFDVIGIQSHMHQGFWGVEKTQEVLERFSRFGIPLHFTEVTLISGKLMPPHIKDLNDYKPENWLSTPECEERQAMEAVLFYKMLFAHPLVEAITWWNFIDTFAWLGAPAGFVTKDGRIKPIYSALYNLIKKEWWTGTQELVTDQSGTLKVSGFMGEYEIAFKDKKASFTIDKPECTVEVTL</sequence>
<dbReference type="SUPFAM" id="SSF51445">
    <property type="entry name" value="(Trans)glycosidases"/>
    <property type="match status" value="1"/>
</dbReference>
<dbReference type="EMBL" id="CP113865">
    <property type="protein sequence ID" value="WAM33745.1"/>
    <property type="molecule type" value="Genomic_DNA"/>
</dbReference>
<comment type="similarity">
    <text evidence="2 9">Belongs to the glycosyl hydrolase 10 (cellulase F) family.</text>
</comment>
<feature type="domain" description="GH10" evidence="10">
    <location>
        <begin position="52"/>
        <end position="355"/>
    </location>
</feature>
<evidence type="ECO:0000256" key="5">
    <source>
        <dbReference type="ARBA" id="ARBA00022801"/>
    </source>
</evidence>
<evidence type="ECO:0000313" key="11">
    <source>
        <dbReference type="EMBL" id="WAM33745.1"/>
    </source>
</evidence>
<dbReference type="Gene3D" id="3.20.20.80">
    <property type="entry name" value="Glycosidases"/>
    <property type="match status" value="1"/>
</dbReference>
<comment type="catalytic activity">
    <reaction evidence="1 9">
        <text>Endohydrolysis of (1-&gt;4)-beta-D-xylosidic linkages in xylans.</text>
        <dbReference type="EC" id="3.2.1.8"/>
    </reaction>
</comment>
<keyword evidence="7 9" id="KW-0326">Glycosidase</keyword>
<evidence type="ECO:0000256" key="9">
    <source>
        <dbReference type="RuleBase" id="RU361174"/>
    </source>
</evidence>
<evidence type="ECO:0000256" key="1">
    <source>
        <dbReference type="ARBA" id="ARBA00000681"/>
    </source>
</evidence>
<dbReference type="Proteomes" id="UP001164909">
    <property type="component" value="Chromosome"/>
</dbReference>
<organism evidence="11 12">
    <name type="scientific">Caldicellulosiruptor morganii</name>
    <dbReference type="NCBI Taxonomy" id="1387555"/>
    <lineage>
        <taxon>Bacteria</taxon>
        <taxon>Bacillati</taxon>
        <taxon>Bacillota</taxon>
        <taxon>Bacillota incertae sedis</taxon>
        <taxon>Caldicellulosiruptorales</taxon>
        <taxon>Caldicellulosiruptoraceae</taxon>
        <taxon>Caldicellulosiruptor</taxon>
    </lineage>
</organism>
<dbReference type="RefSeq" id="WP_045168731.1">
    <property type="nucleotide sequence ID" value="NZ_CP113865.1"/>
</dbReference>
<gene>
    <name evidence="11" type="ORF">OTK00_002281</name>
</gene>
<keyword evidence="8 9" id="KW-0624">Polysaccharide degradation</keyword>
<name>A0ABY7BLP7_9FIRM</name>
<dbReference type="PRINTS" id="PR00134">
    <property type="entry name" value="GLHYDRLASE10"/>
</dbReference>
<keyword evidence="4" id="KW-0732">Signal</keyword>
<evidence type="ECO:0000256" key="2">
    <source>
        <dbReference type="ARBA" id="ARBA00007495"/>
    </source>
</evidence>
<evidence type="ECO:0000256" key="8">
    <source>
        <dbReference type="ARBA" id="ARBA00023326"/>
    </source>
</evidence>
<dbReference type="PANTHER" id="PTHR31490:SF88">
    <property type="entry name" value="BETA-XYLANASE"/>
    <property type="match status" value="1"/>
</dbReference>
<dbReference type="SMART" id="SM00633">
    <property type="entry name" value="Glyco_10"/>
    <property type="match status" value="1"/>
</dbReference>
<evidence type="ECO:0000313" key="12">
    <source>
        <dbReference type="Proteomes" id="UP001164909"/>
    </source>
</evidence>
<keyword evidence="5 9" id="KW-0378">Hydrolase</keyword>
<proteinExistence type="inferred from homology"/>
<accession>A0ABY7BLP7</accession>
<dbReference type="InterPro" id="IPR017853">
    <property type="entry name" value="GH"/>
</dbReference>